<keyword evidence="1" id="KW-0732">Signal</keyword>
<evidence type="ECO:0000256" key="1">
    <source>
        <dbReference type="SAM" id="SignalP"/>
    </source>
</evidence>
<proteinExistence type="predicted"/>
<protein>
    <recommendedName>
        <fullName evidence="4">Secreted protein</fullName>
    </recommendedName>
</protein>
<reference evidence="2 3" key="1">
    <citation type="submission" date="2024-04" db="EMBL/GenBank/DDBJ databases">
        <title>Phyllosticta paracitricarpa is synonymous to the EU quarantine fungus P. citricarpa based on phylogenomic analyses.</title>
        <authorList>
            <consortium name="Lawrence Berkeley National Laboratory"/>
            <person name="Van Ingen-Buijs V.A."/>
            <person name="Van Westerhoven A.C."/>
            <person name="Haridas S."/>
            <person name="Skiadas P."/>
            <person name="Martin F."/>
            <person name="Groenewald J.Z."/>
            <person name="Crous P.W."/>
            <person name="Seidl M.F."/>
        </authorList>
    </citation>
    <scope>NUCLEOTIDE SEQUENCE [LARGE SCALE GENOMIC DNA]</scope>
    <source>
        <strain evidence="2 3">CBS 123371</strain>
    </source>
</reference>
<evidence type="ECO:0000313" key="2">
    <source>
        <dbReference type="EMBL" id="KAK7512049.1"/>
    </source>
</evidence>
<organism evidence="2 3">
    <name type="scientific">Phyllosticta citriasiana</name>
    <dbReference type="NCBI Taxonomy" id="595635"/>
    <lineage>
        <taxon>Eukaryota</taxon>
        <taxon>Fungi</taxon>
        <taxon>Dikarya</taxon>
        <taxon>Ascomycota</taxon>
        <taxon>Pezizomycotina</taxon>
        <taxon>Dothideomycetes</taxon>
        <taxon>Dothideomycetes incertae sedis</taxon>
        <taxon>Botryosphaeriales</taxon>
        <taxon>Phyllostictaceae</taxon>
        <taxon>Phyllosticta</taxon>
    </lineage>
</organism>
<feature type="signal peptide" evidence="1">
    <location>
        <begin position="1"/>
        <end position="32"/>
    </location>
</feature>
<dbReference type="Proteomes" id="UP001363622">
    <property type="component" value="Unassembled WGS sequence"/>
</dbReference>
<evidence type="ECO:0000313" key="3">
    <source>
        <dbReference type="Proteomes" id="UP001363622"/>
    </source>
</evidence>
<sequence length="109" mass="12611">MLQAVAPSCCASEGLVCWQLSVLASLALLTLCHWPPKLPHISIKAVNCLPGQLFPRHRQRTRRRWSDLPPKNTRVVLEFLQAKLTFCLLFSCRWILRLPLPRKREADRQ</sequence>
<evidence type="ECO:0008006" key="4">
    <source>
        <dbReference type="Google" id="ProtNLM"/>
    </source>
</evidence>
<dbReference type="EMBL" id="JBBPHU010000011">
    <property type="protein sequence ID" value="KAK7512049.1"/>
    <property type="molecule type" value="Genomic_DNA"/>
</dbReference>
<gene>
    <name evidence="2" type="ORF">IWZ03DRAFT_50593</name>
</gene>
<feature type="chain" id="PRO_5047247660" description="Secreted protein" evidence="1">
    <location>
        <begin position="33"/>
        <end position="109"/>
    </location>
</feature>
<name>A0ABR1KDY8_9PEZI</name>
<comment type="caution">
    <text evidence="2">The sequence shown here is derived from an EMBL/GenBank/DDBJ whole genome shotgun (WGS) entry which is preliminary data.</text>
</comment>
<accession>A0ABR1KDY8</accession>
<keyword evidence="3" id="KW-1185">Reference proteome</keyword>